<reference evidence="2 3" key="1">
    <citation type="submission" date="2016-11" db="EMBL/GenBank/DDBJ databases">
        <title>Trade-off between light-utilization and light-protection in marine flavobacteria.</title>
        <authorList>
            <person name="Kumagai Y."/>
        </authorList>
    </citation>
    <scope>NUCLEOTIDE SEQUENCE [LARGE SCALE GENOMIC DNA]</scope>
    <source>
        <strain evidence="2 3">JCM 17109</strain>
    </source>
</reference>
<name>A0A2S9WV70_9FLAO</name>
<evidence type="ECO:0000313" key="2">
    <source>
        <dbReference type="EMBL" id="PRP67359.1"/>
    </source>
</evidence>
<dbReference type="RefSeq" id="WP_105983100.1">
    <property type="nucleotide sequence ID" value="NZ_MQUC01000003.1"/>
</dbReference>
<dbReference type="Proteomes" id="UP000239532">
    <property type="component" value="Unassembled WGS sequence"/>
</dbReference>
<gene>
    <name evidence="2" type="ORF">BST86_09760</name>
</gene>
<dbReference type="OrthoDB" id="197461at2"/>
<dbReference type="InterPro" id="IPR018638">
    <property type="entry name" value="DUF2061_membrane"/>
</dbReference>
<proteinExistence type="predicted"/>
<organism evidence="2 3">
    <name type="scientific">Nonlabens agnitus</name>
    <dbReference type="NCBI Taxonomy" id="870484"/>
    <lineage>
        <taxon>Bacteria</taxon>
        <taxon>Pseudomonadati</taxon>
        <taxon>Bacteroidota</taxon>
        <taxon>Flavobacteriia</taxon>
        <taxon>Flavobacteriales</taxon>
        <taxon>Flavobacteriaceae</taxon>
        <taxon>Nonlabens</taxon>
    </lineage>
</organism>
<evidence type="ECO:0000259" key="1">
    <source>
        <dbReference type="Pfam" id="PF09834"/>
    </source>
</evidence>
<dbReference type="Pfam" id="PF09834">
    <property type="entry name" value="DUF2061"/>
    <property type="match status" value="1"/>
</dbReference>
<dbReference type="AlphaFoldDB" id="A0A2S9WV70"/>
<protein>
    <recommendedName>
        <fullName evidence="1">DUF2061 domain-containing protein</fullName>
    </recommendedName>
</protein>
<accession>A0A2S9WV70</accession>
<evidence type="ECO:0000313" key="3">
    <source>
        <dbReference type="Proteomes" id="UP000239532"/>
    </source>
</evidence>
<dbReference type="EMBL" id="MQUC01000003">
    <property type="protein sequence ID" value="PRP67359.1"/>
    <property type="molecule type" value="Genomic_DNA"/>
</dbReference>
<sequence length="91" mass="10490">MILDQFLYTSRKQEQIQDVSAAMSQDSTMRSVIKSITWRVVGTMDTILISWILTGEVRTAFAIGGVELITKMVLYVAHERVWNRIKFGRRP</sequence>
<keyword evidence="3" id="KW-1185">Reference proteome</keyword>
<feature type="domain" description="DUF2061" evidence="1">
    <location>
        <begin position="32"/>
        <end position="83"/>
    </location>
</feature>
<comment type="caution">
    <text evidence="2">The sequence shown here is derived from an EMBL/GenBank/DDBJ whole genome shotgun (WGS) entry which is preliminary data.</text>
</comment>